<name>G9MPX7_HYPVG</name>
<protein>
    <submittedName>
        <fullName evidence="2">Uncharacterized protein</fullName>
    </submittedName>
</protein>
<dbReference type="HOGENOM" id="CLU_1156528_0_0_1"/>
<dbReference type="VEuPathDB" id="FungiDB:TRIVIDRAFT_200251"/>
<sequence>MGQDVTVKTEAHQSLLGSLMKDKLSKRKSPLVAEAYYSEAITILRSLPKTTHPVWATLKSQLKKTKPSKKSKSALLGDLEAACAEEDLDWEKLDPIQRACRDEPLAIDLTKSTTLLYKLMGAFHTEEPSFYDGVTTHYKALALDEELANSIFLFMTLLVLFQQNANDHNKLMLYPMLQYMFLDVKSLLETKRGTPTIRQFMKSLMAKPAGSSSGDDDDEVGQEEERPTKRRHCIKIERSE</sequence>
<accession>G9MPX7</accession>
<gene>
    <name evidence="2" type="ORF">TRIVIDRAFT_200251</name>
</gene>
<comment type="caution">
    <text evidence="2">The sequence shown here is derived from an EMBL/GenBank/DDBJ whole genome shotgun (WGS) entry which is preliminary data.</text>
</comment>
<evidence type="ECO:0000313" key="3">
    <source>
        <dbReference type="Proteomes" id="UP000007115"/>
    </source>
</evidence>
<dbReference type="OrthoDB" id="4892796at2759"/>
<reference evidence="2 3" key="1">
    <citation type="journal article" date="2011" name="Genome Biol.">
        <title>Comparative genome sequence analysis underscores mycoparasitism as the ancestral life style of Trichoderma.</title>
        <authorList>
            <person name="Kubicek C.P."/>
            <person name="Herrera-Estrella A."/>
            <person name="Seidl-Seiboth V."/>
            <person name="Martinez D.A."/>
            <person name="Druzhinina I.S."/>
            <person name="Thon M."/>
            <person name="Zeilinger S."/>
            <person name="Casas-Flores S."/>
            <person name="Horwitz B.A."/>
            <person name="Mukherjee P.K."/>
            <person name="Mukherjee M."/>
            <person name="Kredics L."/>
            <person name="Alcaraz L.D."/>
            <person name="Aerts A."/>
            <person name="Antal Z."/>
            <person name="Atanasova L."/>
            <person name="Cervantes-Badillo M.G."/>
            <person name="Challacombe J."/>
            <person name="Chertkov O."/>
            <person name="McCluskey K."/>
            <person name="Coulpier F."/>
            <person name="Deshpande N."/>
            <person name="von Doehren H."/>
            <person name="Ebbole D.J."/>
            <person name="Esquivel-Naranjo E.U."/>
            <person name="Fekete E."/>
            <person name="Flipphi M."/>
            <person name="Glaser F."/>
            <person name="Gomez-Rodriguez E.Y."/>
            <person name="Gruber S."/>
            <person name="Han C."/>
            <person name="Henrissat B."/>
            <person name="Hermosa R."/>
            <person name="Hernandez-Onate M."/>
            <person name="Karaffa L."/>
            <person name="Kosti I."/>
            <person name="Le Crom S."/>
            <person name="Lindquist E."/>
            <person name="Lucas S."/>
            <person name="Luebeck M."/>
            <person name="Luebeck P.S."/>
            <person name="Margeot A."/>
            <person name="Metz B."/>
            <person name="Misra M."/>
            <person name="Nevalainen H."/>
            <person name="Omann M."/>
            <person name="Packer N."/>
            <person name="Perrone G."/>
            <person name="Uresti-Rivera E.E."/>
            <person name="Salamov A."/>
            <person name="Schmoll M."/>
            <person name="Seiboth B."/>
            <person name="Shapiro H."/>
            <person name="Sukno S."/>
            <person name="Tamayo-Ramos J.A."/>
            <person name="Tisch D."/>
            <person name="Wiest A."/>
            <person name="Wilkinson H.H."/>
            <person name="Zhang M."/>
            <person name="Coutinho P.M."/>
            <person name="Kenerley C.M."/>
            <person name="Monte E."/>
            <person name="Baker S.E."/>
            <person name="Grigoriev I.V."/>
        </authorList>
    </citation>
    <scope>NUCLEOTIDE SEQUENCE [LARGE SCALE GENOMIC DNA]</scope>
    <source>
        <strain evidence="3">Gv29-8 / FGSC 10586</strain>
    </source>
</reference>
<feature type="region of interest" description="Disordered" evidence="1">
    <location>
        <begin position="206"/>
        <end position="240"/>
    </location>
</feature>
<evidence type="ECO:0000313" key="2">
    <source>
        <dbReference type="EMBL" id="EHK23927.1"/>
    </source>
</evidence>
<proteinExistence type="predicted"/>
<dbReference type="RefSeq" id="XP_013958128.1">
    <property type="nucleotide sequence ID" value="XM_014102653.1"/>
</dbReference>
<dbReference type="InParanoid" id="G9MPX7"/>
<dbReference type="AlphaFoldDB" id="G9MPX7"/>
<dbReference type="EMBL" id="ABDF02000005">
    <property type="protein sequence ID" value="EHK23927.1"/>
    <property type="molecule type" value="Genomic_DNA"/>
</dbReference>
<organism evidence="2 3">
    <name type="scientific">Hypocrea virens (strain Gv29-8 / FGSC 10586)</name>
    <name type="common">Gliocladium virens</name>
    <name type="synonym">Trichoderma virens</name>
    <dbReference type="NCBI Taxonomy" id="413071"/>
    <lineage>
        <taxon>Eukaryota</taxon>
        <taxon>Fungi</taxon>
        <taxon>Dikarya</taxon>
        <taxon>Ascomycota</taxon>
        <taxon>Pezizomycotina</taxon>
        <taxon>Sordariomycetes</taxon>
        <taxon>Hypocreomycetidae</taxon>
        <taxon>Hypocreales</taxon>
        <taxon>Hypocreaceae</taxon>
        <taxon>Trichoderma</taxon>
    </lineage>
</organism>
<dbReference type="GeneID" id="25790087"/>
<dbReference type="OMA" id="MINSHAF"/>
<evidence type="ECO:0000256" key="1">
    <source>
        <dbReference type="SAM" id="MobiDB-lite"/>
    </source>
</evidence>
<keyword evidence="3" id="KW-1185">Reference proteome</keyword>
<dbReference type="Proteomes" id="UP000007115">
    <property type="component" value="Unassembled WGS sequence"/>
</dbReference>